<dbReference type="EMBL" id="JAIWYP010000001">
    <property type="protein sequence ID" value="KAH3890718.1"/>
    <property type="molecule type" value="Genomic_DNA"/>
</dbReference>
<evidence type="ECO:0000313" key="1">
    <source>
        <dbReference type="EMBL" id="KAH3890718.1"/>
    </source>
</evidence>
<proteinExistence type="predicted"/>
<keyword evidence="2" id="KW-1185">Reference proteome</keyword>
<reference evidence="1" key="2">
    <citation type="submission" date="2020-11" db="EMBL/GenBank/DDBJ databases">
        <authorList>
            <person name="McCartney M.A."/>
            <person name="Auch B."/>
            <person name="Kono T."/>
            <person name="Mallez S."/>
            <person name="Becker A."/>
            <person name="Gohl D.M."/>
            <person name="Silverstein K.A.T."/>
            <person name="Koren S."/>
            <person name="Bechman K.B."/>
            <person name="Herman A."/>
            <person name="Abrahante J.E."/>
            <person name="Garbe J."/>
        </authorList>
    </citation>
    <scope>NUCLEOTIDE SEQUENCE</scope>
    <source>
        <strain evidence="1">Duluth1</strain>
        <tissue evidence="1">Whole animal</tissue>
    </source>
</reference>
<evidence type="ECO:0000313" key="2">
    <source>
        <dbReference type="Proteomes" id="UP000828390"/>
    </source>
</evidence>
<reference evidence="1" key="1">
    <citation type="journal article" date="2019" name="bioRxiv">
        <title>The Genome of the Zebra Mussel, Dreissena polymorpha: A Resource for Invasive Species Research.</title>
        <authorList>
            <person name="McCartney M.A."/>
            <person name="Auch B."/>
            <person name="Kono T."/>
            <person name="Mallez S."/>
            <person name="Zhang Y."/>
            <person name="Obille A."/>
            <person name="Becker A."/>
            <person name="Abrahante J.E."/>
            <person name="Garbe J."/>
            <person name="Badalamenti J.P."/>
            <person name="Herman A."/>
            <person name="Mangelson H."/>
            <person name="Liachko I."/>
            <person name="Sullivan S."/>
            <person name="Sone E.D."/>
            <person name="Koren S."/>
            <person name="Silverstein K.A.T."/>
            <person name="Beckman K.B."/>
            <person name="Gohl D.M."/>
        </authorList>
    </citation>
    <scope>NUCLEOTIDE SEQUENCE</scope>
    <source>
        <strain evidence="1">Duluth1</strain>
        <tissue evidence="1">Whole animal</tissue>
    </source>
</reference>
<dbReference type="AlphaFoldDB" id="A0A9D4N6P5"/>
<organism evidence="1 2">
    <name type="scientific">Dreissena polymorpha</name>
    <name type="common">Zebra mussel</name>
    <name type="synonym">Mytilus polymorpha</name>
    <dbReference type="NCBI Taxonomy" id="45954"/>
    <lineage>
        <taxon>Eukaryota</taxon>
        <taxon>Metazoa</taxon>
        <taxon>Spiralia</taxon>
        <taxon>Lophotrochozoa</taxon>
        <taxon>Mollusca</taxon>
        <taxon>Bivalvia</taxon>
        <taxon>Autobranchia</taxon>
        <taxon>Heteroconchia</taxon>
        <taxon>Euheterodonta</taxon>
        <taxon>Imparidentia</taxon>
        <taxon>Neoheterodontei</taxon>
        <taxon>Myida</taxon>
        <taxon>Dreissenoidea</taxon>
        <taxon>Dreissenidae</taxon>
        <taxon>Dreissena</taxon>
    </lineage>
</organism>
<dbReference type="Proteomes" id="UP000828390">
    <property type="component" value="Unassembled WGS sequence"/>
</dbReference>
<name>A0A9D4N6P5_DREPO</name>
<gene>
    <name evidence="1" type="ORF">DPMN_014806</name>
</gene>
<protein>
    <submittedName>
        <fullName evidence="1">Uncharacterized protein</fullName>
    </submittedName>
</protein>
<accession>A0A9D4N6P5</accession>
<feature type="non-terminal residue" evidence="1">
    <location>
        <position position="202"/>
    </location>
</feature>
<comment type="caution">
    <text evidence="1">The sequence shown here is derived from an EMBL/GenBank/DDBJ whole genome shotgun (WGS) entry which is preliminary data.</text>
</comment>
<sequence>VRGDSTIPSLYGDTNGEDETRVVGVVGYADDASVKDDCDVMMMLLIISDSEDDHIWLRTDGRKDGRKEGRTERRTEIRTDGRTDNAKTISLRLWRGIITRGCLWYDDDVVVVFDDDYDDGDDDDILCRIRIFIECAQYGRALRSRHAYFEHAQNKQRSRSVVIIQAAWKHHKEINFDPIWQWAHPTPLQSTLSNFPNCVCNS</sequence>